<gene>
    <name evidence="4" type="ORF">Mic7113_5955</name>
</gene>
<dbReference type="AlphaFoldDB" id="K9WN07"/>
<dbReference type="Pfam" id="PF14938">
    <property type="entry name" value="SNAP"/>
    <property type="match status" value="1"/>
</dbReference>
<dbReference type="InterPro" id="IPR011990">
    <property type="entry name" value="TPR-like_helical_dom_sf"/>
</dbReference>
<dbReference type="Proteomes" id="UP000010471">
    <property type="component" value="Chromosome"/>
</dbReference>
<dbReference type="PATRIC" id="fig|1173027.3.peg.6596"/>
<dbReference type="PANTHER" id="PTHR10098">
    <property type="entry name" value="RAPSYN-RELATED"/>
    <property type="match status" value="1"/>
</dbReference>
<dbReference type="EMBL" id="CP003630">
    <property type="protein sequence ID" value="AFZ21558.1"/>
    <property type="molecule type" value="Genomic_DNA"/>
</dbReference>
<keyword evidence="2" id="KW-1133">Transmembrane helix</keyword>
<dbReference type="Pfam" id="PF13424">
    <property type="entry name" value="TPR_12"/>
    <property type="match status" value="1"/>
</dbReference>
<dbReference type="Gene3D" id="1.25.40.10">
    <property type="entry name" value="Tetratricopeptide repeat domain"/>
    <property type="match status" value="3"/>
</dbReference>
<dbReference type="InterPro" id="IPR019734">
    <property type="entry name" value="TPR_rpt"/>
</dbReference>
<keyword evidence="1" id="KW-0802">TPR repeat</keyword>
<dbReference type="PROSITE" id="PS50005">
    <property type="entry name" value="TPR"/>
    <property type="match status" value="1"/>
</dbReference>
<reference evidence="4 5" key="1">
    <citation type="submission" date="2012-06" db="EMBL/GenBank/DDBJ databases">
        <title>Finished chromosome of genome of Microcoleus sp. PCC 7113.</title>
        <authorList>
            <consortium name="US DOE Joint Genome Institute"/>
            <person name="Gugger M."/>
            <person name="Coursin T."/>
            <person name="Rippka R."/>
            <person name="Tandeau De Marsac N."/>
            <person name="Huntemann M."/>
            <person name="Wei C.-L."/>
            <person name="Han J."/>
            <person name="Detter J.C."/>
            <person name="Han C."/>
            <person name="Tapia R."/>
            <person name="Chen A."/>
            <person name="Kyrpides N."/>
            <person name="Mavromatis K."/>
            <person name="Markowitz V."/>
            <person name="Szeto E."/>
            <person name="Ivanova N."/>
            <person name="Pagani I."/>
            <person name="Pati A."/>
            <person name="Goodwin L."/>
            <person name="Nordberg H.P."/>
            <person name="Cantor M.N."/>
            <person name="Hua S.X."/>
            <person name="Woyke T."/>
            <person name="Kerfeld C.A."/>
        </authorList>
    </citation>
    <scope>NUCLEOTIDE SEQUENCE [LARGE SCALE GENOMIC DNA]</scope>
    <source>
        <strain evidence="4 5">PCC 7113</strain>
    </source>
</reference>
<proteinExistence type="predicted"/>
<dbReference type="OrthoDB" id="448399at2"/>
<feature type="transmembrane region" description="Helical" evidence="2">
    <location>
        <begin position="62"/>
        <end position="81"/>
    </location>
</feature>
<keyword evidence="5" id="KW-1185">Reference proteome</keyword>
<organism evidence="4 5">
    <name type="scientific">Allocoleopsis franciscana PCC 7113</name>
    <dbReference type="NCBI Taxonomy" id="1173027"/>
    <lineage>
        <taxon>Bacteria</taxon>
        <taxon>Bacillati</taxon>
        <taxon>Cyanobacteriota</taxon>
        <taxon>Cyanophyceae</taxon>
        <taxon>Coleofasciculales</taxon>
        <taxon>Coleofasciculaceae</taxon>
        <taxon>Allocoleopsis</taxon>
        <taxon>Allocoleopsis franciscana</taxon>
    </lineage>
</organism>
<name>K9WN07_9CYAN</name>
<evidence type="ECO:0000256" key="1">
    <source>
        <dbReference type="PROSITE-ProRule" id="PRU00339"/>
    </source>
</evidence>
<dbReference type="eggNOG" id="COG0457">
    <property type="taxonomic scope" value="Bacteria"/>
</dbReference>
<dbReference type="STRING" id="1173027.Mic7113_5955"/>
<evidence type="ECO:0000259" key="3">
    <source>
        <dbReference type="Pfam" id="PF12770"/>
    </source>
</evidence>
<dbReference type="SMART" id="SM00028">
    <property type="entry name" value="TPR"/>
    <property type="match status" value="7"/>
</dbReference>
<evidence type="ECO:0000313" key="5">
    <source>
        <dbReference type="Proteomes" id="UP000010471"/>
    </source>
</evidence>
<feature type="domain" description="CHAT" evidence="3">
    <location>
        <begin position="632"/>
        <end position="912"/>
    </location>
</feature>
<evidence type="ECO:0000256" key="2">
    <source>
        <dbReference type="SAM" id="Phobius"/>
    </source>
</evidence>
<protein>
    <recommendedName>
        <fullName evidence="3">CHAT domain-containing protein</fullName>
    </recommendedName>
</protein>
<dbReference type="PANTHER" id="PTHR10098:SF112">
    <property type="entry name" value="SLR0380 PROTEIN"/>
    <property type="match status" value="1"/>
</dbReference>
<sequence length="914" mass="102260">MLKNILGLFVFRKPRRDKAINSSLGDCKSRLHEQSPPTRTVEILQGIWNKLFWYKRKTTKTVFVLLFITTFCFVQTFPWLLGKTLPVVAQTPAAVTNTQQTTNPEALVEEAKKLYREQQFPEALTRLQQAADAFAARKDLLNQAMSLDLQGQVYLAQGQPAIAVECFSTAASLYERGKDQTGEVKSRINQAQAFRKAGFYRRALDILEQLKENLPKEIEPQLKAIVLRSLGITQRLIGDLNEAQQNIEESLKIAESLPSSEQKEHVSSAYLVLGNIAKDKSKTAKERGEISAVEQPFQEAIAYYQKAAETATTPIAKIEAQLNELSLFGDQDKPFTDAERELLGQVRETIDQLPLAHTAVHARINWARMVMEPKNEAKVSTQDITRQLTIALEQARKLQDTRSQSYALGQLGELYQQLGQLEQAEKNTKQALAIAQSLGAGDITYRWQWQLGQILKQQGKSEGAIASYGAAVKNLESIRSDLVKLNPDAQFSFRDSVEPVYREYAGLLLQSKNPEDLKNARTAIESLQQAELVNFLRENCITSKPESVDKILAEADQKAALIYPIVLQDSLEVVVTLPGNQLRHITIPQPRGEVQGIFTRLRQSIIREGDGVRGAEPIIVYKPGAERDRYLELAQQVYNWLIRPFEQDITASGIETLVFVLDAPLLNLPLAILHDGEKFLVEKYAIAQTPGLQLLDAKPLVRGQLTALKAGLSEAKEEKIGNPPKTLQFQALENVKLELKGIQSEIPGELILDEEFTNAKIQRAIESTPFPIVHLATHGLFSSNTEETFILTSDGPLNIDQLKQLLQGREEDSKKAIELLVLSACETAVGDERAALGLAGVAVKAGARSTLATLWQVDDESTSKLMIQFYKELKDTQVSKAKALRQAQLWLMQQDNQYKNPYYWAPFILVGNWL</sequence>
<dbReference type="eggNOG" id="COG4995">
    <property type="taxonomic scope" value="Bacteria"/>
</dbReference>
<dbReference type="SUPFAM" id="SSF48452">
    <property type="entry name" value="TPR-like"/>
    <property type="match status" value="2"/>
</dbReference>
<dbReference type="KEGG" id="mic:Mic7113_5955"/>
<accession>K9WN07</accession>
<dbReference type="RefSeq" id="WP_015185687.1">
    <property type="nucleotide sequence ID" value="NC_019738.1"/>
</dbReference>
<keyword evidence="2" id="KW-0812">Transmembrane</keyword>
<dbReference type="HOGENOM" id="CLU_002404_0_0_3"/>
<dbReference type="InterPro" id="IPR024983">
    <property type="entry name" value="CHAT_dom"/>
</dbReference>
<evidence type="ECO:0000313" key="4">
    <source>
        <dbReference type="EMBL" id="AFZ21558.1"/>
    </source>
</evidence>
<dbReference type="Pfam" id="PF12770">
    <property type="entry name" value="CHAT"/>
    <property type="match status" value="1"/>
</dbReference>
<feature type="repeat" description="TPR" evidence="1">
    <location>
        <begin position="405"/>
        <end position="438"/>
    </location>
</feature>
<keyword evidence="2" id="KW-0472">Membrane</keyword>